<sequence length="80" mass="9069">MLRLGALGIGKHAKDPFTIVIHHPKLPSWTALHKLFFCTVHWQRRTRTVSCVRESRGPPLLDCGWMGRLQIELKLVAAGN</sequence>
<proteinExistence type="predicted"/>
<keyword evidence="2" id="KW-1185">Reference proteome</keyword>
<organism evidence="1 2">
    <name type="scientific">Sphagnum jensenii</name>
    <dbReference type="NCBI Taxonomy" id="128206"/>
    <lineage>
        <taxon>Eukaryota</taxon>
        <taxon>Viridiplantae</taxon>
        <taxon>Streptophyta</taxon>
        <taxon>Embryophyta</taxon>
        <taxon>Bryophyta</taxon>
        <taxon>Sphagnophytina</taxon>
        <taxon>Sphagnopsida</taxon>
        <taxon>Sphagnales</taxon>
        <taxon>Sphagnaceae</taxon>
        <taxon>Sphagnum</taxon>
    </lineage>
</organism>
<evidence type="ECO:0000313" key="2">
    <source>
        <dbReference type="Proteomes" id="UP001497522"/>
    </source>
</evidence>
<name>A0ABP1ANT9_9BRYO</name>
<reference evidence="1" key="1">
    <citation type="submission" date="2024-03" db="EMBL/GenBank/DDBJ databases">
        <authorList>
            <consortium name="ELIXIR-Norway"/>
            <consortium name="Elixir Norway"/>
        </authorList>
    </citation>
    <scope>NUCLEOTIDE SEQUENCE</scope>
</reference>
<dbReference type="Proteomes" id="UP001497522">
    <property type="component" value="Chromosome 14"/>
</dbReference>
<accession>A0ABP1ANT9</accession>
<protein>
    <submittedName>
        <fullName evidence="1">Uncharacterized protein</fullName>
    </submittedName>
</protein>
<dbReference type="EMBL" id="OZ023715">
    <property type="protein sequence ID" value="CAK9863996.1"/>
    <property type="molecule type" value="Genomic_DNA"/>
</dbReference>
<gene>
    <name evidence="1" type="ORF">CSSPJE1EN2_LOCUS6991</name>
</gene>
<evidence type="ECO:0000313" key="1">
    <source>
        <dbReference type="EMBL" id="CAK9863996.1"/>
    </source>
</evidence>